<reference evidence="2" key="1">
    <citation type="journal article" date="2012" name="Proc. Natl. Acad. Sci. U.S.A.">
        <title>Antigenic diversity is generated by distinct evolutionary mechanisms in African trypanosome species.</title>
        <authorList>
            <person name="Jackson A.P."/>
            <person name="Berry A."/>
            <person name="Aslett M."/>
            <person name="Allison H.C."/>
            <person name="Burton P."/>
            <person name="Vavrova-Anderson J."/>
            <person name="Brown R."/>
            <person name="Browne H."/>
            <person name="Corton N."/>
            <person name="Hauser H."/>
            <person name="Gamble J."/>
            <person name="Gilderthorp R."/>
            <person name="Marcello L."/>
            <person name="McQuillan J."/>
            <person name="Otto T.D."/>
            <person name="Quail M.A."/>
            <person name="Sanders M.J."/>
            <person name="van Tonder A."/>
            <person name="Ginger M.L."/>
            <person name="Field M.C."/>
            <person name="Barry J.D."/>
            <person name="Hertz-Fowler C."/>
            <person name="Berriman M."/>
        </authorList>
    </citation>
    <scope>NUCLEOTIDE SEQUENCE</scope>
    <source>
        <strain evidence="2">Y486</strain>
    </source>
</reference>
<accession>G0TZE9</accession>
<proteinExistence type="predicted"/>
<feature type="non-terminal residue" evidence="2">
    <location>
        <position position="711"/>
    </location>
</feature>
<feature type="compositionally biased region" description="Low complexity" evidence="1">
    <location>
        <begin position="436"/>
        <end position="449"/>
    </location>
</feature>
<feature type="compositionally biased region" description="Basic residues" evidence="1">
    <location>
        <begin position="286"/>
        <end position="299"/>
    </location>
</feature>
<feature type="region of interest" description="Disordered" evidence="1">
    <location>
        <begin position="376"/>
        <end position="395"/>
    </location>
</feature>
<feature type="region of interest" description="Disordered" evidence="1">
    <location>
        <begin position="1"/>
        <end position="40"/>
    </location>
</feature>
<dbReference type="EMBL" id="HE573023">
    <property type="protein sequence ID" value="CCC49352.1"/>
    <property type="molecule type" value="Genomic_DNA"/>
</dbReference>
<feature type="region of interest" description="Disordered" evidence="1">
    <location>
        <begin position="286"/>
        <end position="358"/>
    </location>
</feature>
<feature type="compositionally biased region" description="Basic residues" evidence="1">
    <location>
        <begin position="1"/>
        <end position="10"/>
    </location>
</feature>
<feature type="region of interest" description="Disordered" evidence="1">
    <location>
        <begin position="424"/>
        <end position="497"/>
    </location>
</feature>
<sequence>MSQRSPRRKVQLLSDGERDGAGNGTTGNINGASSPRAKDQTKSLYLTVSTGRAFPYVAKWIHDKSSEMENATTKLEKDCDGSILQEVWYSHRSVHAAREHNEKSRLRLMDSLQMLLSVLQHQSSAGEVWLDSFKEAAAAHVAELRNAYEQLLERRRLADGWTLGGGREAVVGKLERLDARQAALLEHSERSTARENIRREQTLRNMRMAMERLVGEVGDAVIWDMHQRTHGNPTSVLRGSRPLFGPSSATSVLDDELWLAEPCEERKLREEGDKLDSQLREMRRKRALKNRVWRSKKGHQGQDGKGQSECTTEGESASEHHQTLSLRSPTPLRVSLSVGSAGRVSPQSMSPTEAANVCTPGGRSAVQLLASAQNKKPASGARFVEGSSSTTTDKSKAPIAELEAGPGKSRGLLLPLIRPLSSQAYAKPSGSKDMHAGGAKSKGSSGETAKLSEPELPVADGCQRGGTGSVSKSTTHHVTSSANERIRSTGARRVGAAHRTVMRVSRPPITLPPNAASRSANGQYNADQLAALLSVLSEEKDHFESSRGKIQGEVLELRRKLRGQREETERLMQLNISLETQRTQLLVHRDAQLMKLATCNEVRQSESELREVDMKLLNAELGRTLDLLKKRLEERCEEIRQVQGSISEIKKKISERNRLLCTVREYWRRNSVAVRLPFKSGVAEEDTRHWGGASGVANIHASQRGNNLNRR</sequence>
<gene>
    <name evidence="2" type="ORF">TVY486_0706670</name>
</gene>
<protein>
    <submittedName>
        <fullName evidence="2">Uncharacterized protein</fullName>
    </submittedName>
</protein>
<evidence type="ECO:0000256" key="1">
    <source>
        <dbReference type="SAM" id="MobiDB-lite"/>
    </source>
</evidence>
<dbReference type="VEuPathDB" id="TriTrypDB:TvY486_0706670"/>
<name>G0TZE9_TRYVY</name>
<dbReference type="AlphaFoldDB" id="G0TZE9"/>
<feature type="compositionally biased region" description="Low complexity" evidence="1">
    <location>
        <begin position="469"/>
        <end position="481"/>
    </location>
</feature>
<organism evidence="2">
    <name type="scientific">Trypanosoma vivax (strain Y486)</name>
    <dbReference type="NCBI Taxonomy" id="1055687"/>
    <lineage>
        <taxon>Eukaryota</taxon>
        <taxon>Discoba</taxon>
        <taxon>Euglenozoa</taxon>
        <taxon>Kinetoplastea</taxon>
        <taxon>Metakinetoplastina</taxon>
        <taxon>Trypanosomatida</taxon>
        <taxon>Trypanosomatidae</taxon>
        <taxon>Trypanosoma</taxon>
        <taxon>Duttonella</taxon>
    </lineage>
</organism>
<evidence type="ECO:0000313" key="2">
    <source>
        <dbReference type="EMBL" id="CCC49352.1"/>
    </source>
</evidence>